<reference evidence="2" key="1">
    <citation type="submission" date="2020-11" db="EMBL/GenBank/DDBJ databases">
        <authorList>
            <person name="Tran Van P."/>
        </authorList>
    </citation>
    <scope>NUCLEOTIDE SEQUENCE</scope>
</reference>
<dbReference type="EMBL" id="OE012826">
    <property type="protein sequence ID" value="CAD7464328.1"/>
    <property type="molecule type" value="Genomic_DNA"/>
</dbReference>
<protein>
    <recommendedName>
        <fullName evidence="1">Mitogen-activated protein kinase kinase kinase N-terminal domain-containing protein</fullName>
    </recommendedName>
</protein>
<feature type="domain" description="Mitogen-activated protein kinase kinase kinase N-terminal" evidence="1">
    <location>
        <begin position="43"/>
        <end position="216"/>
    </location>
</feature>
<dbReference type="Pfam" id="PF19431">
    <property type="entry name" value="MEKK4_N"/>
    <property type="match status" value="1"/>
</dbReference>
<dbReference type="InterPro" id="IPR045801">
    <property type="entry name" value="MEKK4_N"/>
</dbReference>
<accession>A0A7R9ITI9</accession>
<dbReference type="AlphaFoldDB" id="A0A7R9ITI9"/>
<evidence type="ECO:0000313" key="2">
    <source>
        <dbReference type="EMBL" id="CAD7464328.1"/>
    </source>
</evidence>
<name>A0A7R9ITI9_9NEOP</name>
<dbReference type="GO" id="GO:0000165">
    <property type="term" value="P:MAPK cascade"/>
    <property type="evidence" value="ECO:0007669"/>
    <property type="project" value="InterPro"/>
</dbReference>
<evidence type="ECO:0000259" key="1">
    <source>
        <dbReference type="Pfam" id="PF19431"/>
    </source>
</evidence>
<gene>
    <name evidence="2" type="ORF">TTEB3V08_LOCUS12207</name>
</gene>
<organism evidence="2">
    <name type="scientific">Timema tahoe</name>
    <dbReference type="NCBI Taxonomy" id="61484"/>
    <lineage>
        <taxon>Eukaryota</taxon>
        <taxon>Metazoa</taxon>
        <taxon>Ecdysozoa</taxon>
        <taxon>Arthropoda</taxon>
        <taxon>Hexapoda</taxon>
        <taxon>Insecta</taxon>
        <taxon>Pterygota</taxon>
        <taxon>Neoptera</taxon>
        <taxon>Polyneoptera</taxon>
        <taxon>Phasmatodea</taxon>
        <taxon>Timematodea</taxon>
        <taxon>Timematoidea</taxon>
        <taxon>Timematidae</taxon>
        <taxon>Timema</taxon>
    </lineage>
</organism>
<sequence>MFNDLQDTLLQSRWGQTLILHMTVDDTYVGDEDCEDLRRYGYWSKEYKALNLPSYLGAYLFLCSVPLELTHEYIIMRLEQKPDQPSVLSIRQLMREFQEGISLSIFFKQRYVRLVDTVLGDIDDQHFLDGHKISLINFDKSVKTLLEVYLEYLQQWIQMAPRAIVDKNFLEDEWTWLRSCSPLIPGTEGLIAHKFCRITIGMIEGISTFLTTNIKKLIKNMSTGEGVDCEDCSQK</sequence>
<proteinExistence type="predicted"/>